<dbReference type="AlphaFoldDB" id="A0A0E3SK67"/>
<dbReference type="KEGG" id="mbak:MSBR3_0255"/>
<proteinExistence type="predicted"/>
<sequence>MDKLKIAPDDRIDIRMFLEKDSILEKVILELEANGLVITDIQEGPDVIIRGNSAINDLYKIEAVAEVDRIEHDHPL</sequence>
<name>A0A0E3SK67_METBA</name>
<evidence type="ECO:0000313" key="2">
    <source>
        <dbReference type="Proteomes" id="UP000033066"/>
    </source>
</evidence>
<organism evidence="1 2">
    <name type="scientific">Methanosarcina barkeri 3</name>
    <dbReference type="NCBI Taxonomy" id="1434107"/>
    <lineage>
        <taxon>Archaea</taxon>
        <taxon>Methanobacteriati</taxon>
        <taxon>Methanobacteriota</taxon>
        <taxon>Stenosarchaea group</taxon>
        <taxon>Methanomicrobia</taxon>
        <taxon>Methanosarcinales</taxon>
        <taxon>Methanosarcinaceae</taxon>
        <taxon>Methanosarcina</taxon>
    </lineage>
</organism>
<keyword evidence="2" id="KW-1185">Reference proteome</keyword>
<dbReference type="PATRIC" id="fig|1434107.4.peg.342"/>
<dbReference type="Proteomes" id="UP000033066">
    <property type="component" value="Chromosome"/>
</dbReference>
<reference evidence="1" key="1">
    <citation type="submission" date="2014-07" db="EMBL/GenBank/DDBJ databases">
        <title>Methanogenic archaea and the global carbon cycle.</title>
        <authorList>
            <person name="Henriksen J.R."/>
            <person name="Luke J."/>
            <person name="Reinhart S."/>
            <person name="Benedict M.N."/>
            <person name="Youngblut N.D."/>
            <person name="Metcalf M.E."/>
            <person name="Whitaker R.J."/>
            <person name="Metcalf W.W."/>
        </authorList>
    </citation>
    <scope>NUCLEOTIDE SEQUENCE [LARGE SCALE GENOMIC DNA]</scope>
    <source>
        <strain evidence="1">3</strain>
    </source>
</reference>
<gene>
    <name evidence="1" type="ORF">MSBR3_0255</name>
</gene>
<dbReference type="HOGENOM" id="CLU_2433921_0_0_2"/>
<protein>
    <submittedName>
        <fullName evidence="1">Uncharacterized protein</fullName>
    </submittedName>
</protein>
<evidence type="ECO:0000313" key="1">
    <source>
        <dbReference type="EMBL" id="AKB80833.1"/>
    </source>
</evidence>
<accession>A0A0E3SK67</accession>
<dbReference type="EMBL" id="CP009517">
    <property type="protein sequence ID" value="AKB80833.1"/>
    <property type="molecule type" value="Genomic_DNA"/>
</dbReference>